<dbReference type="NCBIfam" id="TIGR01640">
    <property type="entry name" value="F_box_assoc_1"/>
    <property type="match status" value="1"/>
</dbReference>
<comment type="caution">
    <text evidence="2">The sequence shown here is derived from an EMBL/GenBank/DDBJ whole genome shotgun (WGS) entry which is preliminary data.</text>
</comment>
<gene>
    <name evidence="2" type="ORF">Ddye_001404</name>
</gene>
<protein>
    <recommendedName>
        <fullName evidence="1">F-box associated beta-propeller type 1 domain-containing protein</fullName>
    </recommendedName>
</protein>
<dbReference type="InterPro" id="IPR017451">
    <property type="entry name" value="F-box-assoc_interact_dom"/>
</dbReference>
<sequence length="128" mass="14992">MRQLLPFGFGYAESIDDYKFVKVNQSRKRLDVYSLRNDSWTSTQIHLLYKDYKSFIAKCSRSGHFLNEVIHWVSKDLKGSFMIAVFDLVQEKFKTLPPPGIIPNNNCMYILSWNFERLSVLDSGDKPF</sequence>
<evidence type="ECO:0000313" key="3">
    <source>
        <dbReference type="Proteomes" id="UP001280121"/>
    </source>
</evidence>
<feature type="domain" description="F-box associated beta-propeller type 1" evidence="1">
    <location>
        <begin position="7"/>
        <end position="122"/>
    </location>
</feature>
<evidence type="ECO:0000259" key="1">
    <source>
        <dbReference type="Pfam" id="PF07734"/>
    </source>
</evidence>
<reference evidence="2" key="1">
    <citation type="journal article" date="2023" name="Plant J.">
        <title>Genome sequences and population genomics provide insights into the demographic history, inbreeding, and mutation load of two 'living fossil' tree species of Dipteronia.</title>
        <authorList>
            <person name="Feng Y."/>
            <person name="Comes H.P."/>
            <person name="Chen J."/>
            <person name="Zhu S."/>
            <person name="Lu R."/>
            <person name="Zhang X."/>
            <person name="Li P."/>
            <person name="Qiu J."/>
            <person name="Olsen K.M."/>
            <person name="Qiu Y."/>
        </authorList>
    </citation>
    <scope>NUCLEOTIDE SEQUENCE</scope>
    <source>
        <strain evidence="2">KIB01</strain>
    </source>
</reference>
<dbReference type="Pfam" id="PF07734">
    <property type="entry name" value="FBA_1"/>
    <property type="match status" value="1"/>
</dbReference>
<dbReference type="InterPro" id="IPR006527">
    <property type="entry name" value="F-box-assoc_dom_typ1"/>
</dbReference>
<keyword evidence="3" id="KW-1185">Reference proteome</keyword>
<accession>A0AAE0CTC0</accession>
<name>A0AAE0CTC0_9ROSI</name>
<organism evidence="2 3">
    <name type="scientific">Dipteronia dyeriana</name>
    <dbReference type="NCBI Taxonomy" id="168575"/>
    <lineage>
        <taxon>Eukaryota</taxon>
        <taxon>Viridiplantae</taxon>
        <taxon>Streptophyta</taxon>
        <taxon>Embryophyta</taxon>
        <taxon>Tracheophyta</taxon>
        <taxon>Spermatophyta</taxon>
        <taxon>Magnoliopsida</taxon>
        <taxon>eudicotyledons</taxon>
        <taxon>Gunneridae</taxon>
        <taxon>Pentapetalae</taxon>
        <taxon>rosids</taxon>
        <taxon>malvids</taxon>
        <taxon>Sapindales</taxon>
        <taxon>Sapindaceae</taxon>
        <taxon>Hippocastanoideae</taxon>
        <taxon>Acereae</taxon>
        <taxon>Dipteronia</taxon>
    </lineage>
</organism>
<dbReference type="Proteomes" id="UP001280121">
    <property type="component" value="Unassembled WGS sequence"/>
</dbReference>
<dbReference type="AlphaFoldDB" id="A0AAE0CTC0"/>
<evidence type="ECO:0000313" key="2">
    <source>
        <dbReference type="EMBL" id="KAK2662830.1"/>
    </source>
</evidence>
<proteinExistence type="predicted"/>
<dbReference type="EMBL" id="JANJYI010000001">
    <property type="protein sequence ID" value="KAK2662830.1"/>
    <property type="molecule type" value="Genomic_DNA"/>
</dbReference>